<keyword evidence="2" id="KW-1185">Reference proteome</keyword>
<dbReference type="EMBL" id="CM023486">
    <property type="protein sequence ID" value="KAH6927746.1"/>
    <property type="molecule type" value="Genomic_DNA"/>
</dbReference>
<name>A0ACB7S128_HYAAI</name>
<organism evidence="1 2">
    <name type="scientific">Hyalomma asiaticum</name>
    <name type="common">Tick</name>
    <dbReference type="NCBI Taxonomy" id="266040"/>
    <lineage>
        <taxon>Eukaryota</taxon>
        <taxon>Metazoa</taxon>
        <taxon>Ecdysozoa</taxon>
        <taxon>Arthropoda</taxon>
        <taxon>Chelicerata</taxon>
        <taxon>Arachnida</taxon>
        <taxon>Acari</taxon>
        <taxon>Parasitiformes</taxon>
        <taxon>Ixodida</taxon>
        <taxon>Ixodoidea</taxon>
        <taxon>Ixodidae</taxon>
        <taxon>Hyalomminae</taxon>
        <taxon>Hyalomma</taxon>
    </lineage>
</organism>
<protein>
    <submittedName>
        <fullName evidence="1">Uncharacterized protein</fullName>
    </submittedName>
</protein>
<comment type="caution">
    <text evidence="1">The sequence shown here is derived from an EMBL/GenBank/DDBJ whole genome shotgun (WGS) entry which is preliminary data.</text>
</comment>
<proteinExistence type="predicted"/>
<reference evidence="1" key="1">
    <citation type="submission" date="2020-05" db="EMBL/GenBank/DDBJ databases">
        <title>Large-scale comparative analyses of tick genomes elucidate their genetic diversity and vector capacities.</title>
        <authorList>
            <person name="Jia N."/>
            <person name="Wang J."/>
            <person name="Shi W."/>
            <person name="Du L."/>
            <person name="Sun Y."/>
            <person name="Zhan W."/>
            <person name="Jiang J."/>
            <person name="Wang Q."/>
            <person name="Zhang B."/>
            <person name="Ji P."/>
            <person name="Sakyi L.B."/>
            <person name="Cui X."/>
            <person name="Yuan T."/>
            <person name="Jiang B."/>
            <person name="Yang W."/>
            <person name="Lam T.T.-Y."/>
            <person name="Chang Q."/>
            <person name="Ding S."/>
            <person name="Wang X."/>
            <person name="Zhu J."/>
            <person name="Ruan X."/>
            <person name="Zhao L."/>
            <person name="Wei J."/>
            <person name="Que T."/>
            <person name="Du C."/>
            <person name="Cheng J."/>
            <person name="Dai P."/>
            <person name="Han X."/>
            <person name="Huang E."/>
            <person name="Gao Y."/>
            <person name="Liu J."/>
            <person name="Shao H."/>
            <person name="Ye R."/>
            <person name="Li L."/>
            <person name="Wei W."/>
            <person name="Wang X."/>
            <person name="Wang C."/>
            <person name="Yang T."/>
            <person name="Huo Q."/>
            <person name="Li W."/>
            <person name="Guo W."/>
            <person name="Chen H."/>
            <person name="Zhou L."/>
            <person name="Ni X."/>
            <person name="Tian J."/>
            <person name="Zhou Y."/>
            <person name="Sheng Y."/>
            <person name="Liu T."/>
            <person name="Pan Y."/>
            <person name="Xia L."/>
            <person name="Li J."/>
            <person name="Zhao F."/>
            <person name="Cao W."/>
        </authorList>
    </citation>
    <scope>NUCLEOTIDE SEQUENCE</scope>
    <source>
        <strain evidence="1">Hyas-2018</strain>
    </source>
</reference>
<accession>A0ACB7S128</accession>
<dbReference type="Proteomes" id="UP000821845">
    <property type="component" value="Chromosome 6"/>
</dbReference>
<evidence type="ECO:0000313" key="1">
    <source>
        <dbReference type="EMBL" id="KAH6927746.1"/>
    </source>
</evidence>
<gene>
    <name evidence="1" type="ORF">HPB50_007717</name>
</gene>
<sequence length="712" mass="80192">MAEADSFMLDLAEGGDSLETSFANVVFNSLLPCTATSESACQLVDHLSKLNEALFAAEFELREIPKAHGKLTLASLAEEGHDMSQIAAPKVKEAAFLLHRLLKTHSCIDRVTIPNAMLAAYGPLICDALKRSLSVRILHIGIRTSTVNFNLEDALCSMKGLEKLEFLALWTCYEPLFSLANVVHFCSSLTTLKVTELRITGRRARALVAALKESSTLKELSINGSVICESGRGEFAEYLRRNTSLVRLTVVADEIRRRNCFNWMAEGLLENTAIKDVKLINMLFDRENAELVARIFSENKIIRRFHIVYFPEALSLQPSTDYNMWNAALSSNDTLEELSLPFSIWNPTEWADFFWSAAGKACLKKIVIFVHFTAHHHLRSLCEVLRESGTEEKVSLGPYYVRDNVDLLYSKAFSGVDMFCFCNSSAPLVHRLQQFAHITSVRFSVAMGDTPLVSSIAAYVQGATSLRKLLLTLFTDDGDMEESVDASWTEIVGALTLNTSVRELGVHVDFEDEENGGECADMPALQESQIQRLAEAIRSSRIIRRVTFRAEQTTQIATFLRWFSEGVSDNYTLVSVVLRGTLDRDAARDYFKIRDTVRRNWGLVARAAHFLGGIEPDRRSAGALERVHRHSGLLEELAEQLSHSVDQTTLMVRQGLRDIEGLRDFMRLAGVVRDRVVCEPRHDHRHRLDTMNEYCWRLVRSYLVLDDVREPA</sequence>
<evidence type="ECO:0000313" key="2">
    <source>
        <dbReference type="Proteomes" id="UP000821845"/>
    </source>
</evidence>